<evidence type="ECO:0000313" key="4">
    <source>
        <dbReference type="Proteomes" id="UP000053864"/>
    </source>
</evidence>
<dbReference type="AlphaFoldDB" id="W2JUJ1"/>
<evidence type="ECO:0000313" key="3">
    <source>
        <dbReference type="EMBL" id="ETL50079.1"/>
    </source>
</evidence>
<gene>
    <name evidence="2" type="ORF">L915_00618</name>
    <name evidence="3" type="ORF">L916_00622</name>
</gene>
<dbReference type="VEuPathDB" id="FungiDB:PPTG_04960"/>
<dbReference type="Pfam" id="PF12776">
    <property type="entry name" value="Myb_DNA-bind_3"/>
    <property type="match status" value="1"/>
</dbReference>
<dbReference type="Proteomes" id="UP000053236">
    <property type="component" value="Unassembled WGS sequence"/>
</dbReference>
<name>W2JUJ1_PHYNI</name>
<proteinExistence type="predicted"/>
<dbReference type="PANTHER" id="PTHR46929">
    <property type="entry name" value="EXPRESSED PROTEIN"/>
    <property type="match status" value="1"/>
</dbReference>
<dbReference type="Proteomes" id="UP000053864">
    <property type="component" value="Unassembled WGS sequence"/>
</dbReference>
<reference evidence="2" key="1">
    <citation type="submission" date="2013-11" db="EMBL/GenBank/DDBJ databases">
        <title>The Genome Sequence of Phytophthora parasitica CJ02B3.</title>
        <authorList>
            <consortium name="The Broad Institute Genomics Platform"/>
            <person name="Russ C."/>
            <person name="Tyler B."/>
            <person name="Panabieres F."/>
            <person name="Shan W."/>
            <person name="Tripathy S."/>
            <person name="Grunwald N."/>
            <person name="Machado M."/>
            <person name="Johnson C.S."/>
            <person name="Arredondo F."/>
            <person name="Hong C."/>
            <person name="Coffey M."/>
            <person name="Young S.K."/>
            <person name="Zeng Q."/>
            <person name="Gargeya S."/>
            <person name="Fitzgerald M."/>
            <person name="Abouelleil A."/>
            <person name="Alvarado L."/>
            <person name="Chapman S.B."/>
            <person name="Gainer-Dewar J."/>
            <person name="Goldberg J."/>
            <person name="Griggs A."/>
            <person name="Gujja S."/>
            <person name="Hansen M."/>
            <person name="Howarth C."/>
            <person name="Imamovic A."/>
            <person name="Ireland A."/>
            <person name="Larimer J."/>
            <person name="McCowan C."/>
            <person name="Murphy C."/>
            <person name="Pearson M."/>
            <person name="Poon T.W."/>
            <person name="Priest M."/>
            <person name="Roberts A."/>
            <person name="Saif S."/>
            <person name="Shea T."/>
            <person name="Sykes S."/>
            <person name="Wortman J."/>
            <person name="Nusbaum C."/>
            <person name="Birren B."/>
        </authorList>
    </citation>
    <scope>NUCLEOTIDE SEQUENCE [LARGE SCALE GENOMIC DNA]</scope>
    <source>
        <strain evidence="2">CJ02B3</strain>
    </source>
</reference>
<feature type="non-terminal residue" evidence="3">
    <location>
        <position position="138"/>
    </location>
</feature>
<dbReference type="PANTHER" id="PTHR46929:SF3">
    <property type="entry name" value="MYB_SANT-LIKE DOMAIN-CONTAINING PROTEIN"/>
    <property type="match status" value="1"/>
</dbReference>
<dbReference type="InterPro" id="IPR024752">
    <property type="entry name" value="Myb/SANT-like_dom"/>
</dbReference>
<dbReference type="EMBL" id="KI684017">
    <property type="protein sequence ID" value="ETK96729.1"/>
    <property type="molecule type" value="Genomic_DNA"/>
</dbReference>
<organism evidence="3 4">
    <name type="scientific">Phytophthora nicotianae</name>
    <name type="common">Potato buckeye rot agent</name>
    <name type="synonym">Phytophthora parasitica</name>
    <dbReference type="NCBI Taxonomy" id="4792"/>
    <lineage>
        <taxon>Eukaryota</taxon>
        <taxon>Sar</taxon>
        <taxon>Stramenopiles</taxon>
        <taxon>Oomycota</taxon>
        <taxon>Peronosporomycetes</taxon>
        <taxon>Peronosporales</taxon>
        <taxon>Peronosporaceae</taxon>
        <taxon>Phytophthora</taxon>
    </lineage>
</organism>
<feature type="domain" description="Myb/SANT-like" evidence="1">
    <location>
        <begin position="10"/>
        <end position="106"/>
    </location>
</feature>
<evidence type="ECO:0000259" key="1">
    <source>
        <dbReference type="Pfam" id="PF12776"/>
    </source>
</evidence>
<dbReference type="EMBL" id="KI670489">
    <property type="protein sequence ID" value="ETL50079.1"/>
    <property type="molecule type" value="Genomic_DNA"/>
</dbReference>
<evidence type="ECO:0000313" key="2">
    <source>
        <dbReference type="EMBL" id="ETK96729.1"/>
    </source>
</evidence>
<sequence length="138" mass="15764">MVSEDPERSSWDSAKDAFLVEAMTQQAQAGKRAAGGFKKEKEAWTEALAAFNTRLQTKLSRQQIKSRLTALKGIYTSIKVILDASRFGWDGKRHVVLVHDSVWDDYVRSHPKVVDYRKKAMPLFYDFRDLFEGTYATG</sequence>
<reference evidence="3 4" key="2">
    <citation type="submission" date="2013-11" db="EMBL/GenBank/DDBJ databases">
        <title>The Genome Sequence of Phytophthora parasitica CJ05E6.</title>
        <authorList>
            <consortium name="The Broad Institute Genomics Platform"/>
            <person name="Russ C."/>
            <person name="Tyler B."/>
            <person name="Panabieres F."/>
            <person name="Shan W."/>
            <person name="Tripathy S."/>
            <person name="Grunwald N."/>
            <person name="Machado M."/>
            <person name="Johnson C.S."/>
            <person name="Arredondo F."/>
            <person name="Hong C."/>
            <person name="Coffey M."/>
            <person name="Young S.K."/>
            <person name="Zeng Q."/>
            <person name="Gargeya S."/>
            <person name="Fitzgerald M."/>
            <person name="Abouelleil A."/>
            <person name="Alvarado L."/>
            <person name="Chapman S.B."/>
            <person name="Gainer-Dewar J."/>
            <person name="Goldberg J."/>
            <person name="Griggs A."/>
            <person name="Gujja S."/>
            <person name="Hansen M."/>
            <person name="Howarth C."/>
            <person name="Imamovic A."/>
            <person name="Ireland A."/>
            <person name="Larimer J."/>
            <person name="McCowan C."/>
            <person name="Murphy C."/>
            <person name="Pearson M."/>
            <person name="Poon T.W."/>
            <person name="Priest M."/>
            <person name="Roberts A."/>
            <person name="Saif S."/>
            <person name="Shea T."/>
            <person name="Sykes S."/>
            <person name="Wortman J."/>
            <person name="Nusbaum C."/>
            <person name="Birren B."/>
        </authorList>
    </citation>
    <scope>NUCLEOTIDE SEQUENCE [LARGE SCALE GENOMIC DNA]</scope>
    <source>
        <strain evidence="3 4">CJ05E6</strain>
    </source>
</reference>
<accession>W2JUJ1</accession>
<protein>
    <recommendedName>
        <fullName evidence="1">Myb/SANT-like domain-containing protein</fullName>
    </recommendedName>
</protein>